<organism evidence="2 3">
    <name type="scientific">Nyssa sinensis</name>
    <dbReference type="NCBI Taxonomy" id="561372"/>
    <lineage>
        <taxon>Eukaryota</taxon>
        <taxon>Viridiplantae</taxon>
        <taxon>Streptophyta</taxon>
        <taxon>Embryophyta</taxon>
        <taxon>Tracheophyta</taxon>
        <taxon>Spermatophyta</taxon>
        <taxon>Magnoliopsida</taxon>
        <taxon>eudicotyledons</taxon>
        <taxon>Gunneridae</taxon>
        <taxon>Pentapetalae</taxon>
        <taxon>asterids</taxon>
        <taxon>Cornales</taxon>
        <taxon>Nyssaceae</taxon>
        <taxon>Nyssa</taxon>
    </lineage>
</organism>
<evidence type="ECO:0000313" key="2">
    <source>
        <dbReference type="EMBL" id="KAA8543379.1"/>
    </source>
</evidence>
<evidence type="ECO:0000313" key="3">
    <source>
        <dbReference type="Proteomes" id="UP000325577"/>
    </source>
</evidence>
<name>A0A5J5BKM2_9ASTE</name>
<reference evidence="2 3" key="1">
    <citation type="submission" date="2019-09" db="EMBL/GenBank/DDBJ databases">
        <title>A chromosome-level genome assembly of the Chinese tupelo Nyssa sinensis.</title>
        <authorList>
            <person name="Yang X."/>
            <person name="Kang M."/>
            <person name="Yang Y."/>
            <person name="Xiong H."/>
            <person name="Wang M."/>
            <person name="Zhang Z."/>
            <person name="Wang Z."/>
            <person name="Wu H."/>
            <person name="Ma T."/>
            <person name="Liu J."/>
            <person name="Xi Z."/>
        </authorList>
    </citation>
    <scope>NUCLEOTIDE SEQUENCE [LARGE SCALE GENOMIC DNA]</scope>
    <source>
        <strain evidence="2">J267</strain>
        <tissue evidence="2">Leaf</tissue>
    </source>
</reference>
<feature type="transmembrane region" description="Helical" evidence="1">
    <location>
        <begin position="12"/>
        <end position="33"/>
    </location>
</feature>
<proteinExistence type="predicted"/>
<dbReference type="EMBL" id="CM018034">
    <property type="protein sequence ID" value="KAA8543379.1"/>
    <property type="molecule type" value="Genomic_DNA"/>
</dbReference>
<protein>
    <submittedName>
        <fullName evidence="2">Uncharacterized protein</fullName>
    </submittedName>
</protein>
<keyword evidence="1" id="KW-1133">Transmembrane helix</keyword>
<dbReference type="AlphaFoldDB" id="A0A5J5BKM2"/>
<gene>
    <name evidence="2" type="ORF">F0562_021126</name>
</gene>
<keyword evidence="3" id="KW-1185">Reference proteome</keyword>
<keyword evidence="1" id="KW-0812">Transmembrane</keyword>
<evidence type="ECO:0000256" key="1">
    <source>
        <dbReference type="SAM" id="Phobius"/>
    </source>
</evidence>
<accession>A0A5J5BKM2</accession>
<sequence length="102" mass="11839">MHGFCVCFCAYIYVCVCVCVFVLILLFLLSVGWCDELVTSTFRHTHSLQDCVQSGSCLYKNNAITYNYAKSQFFWQGWFNMTAASILFKEKAYQISRSWSHD</sequence>
<dbReference type="Proteomes" id="UP000325577">
    <property type="component" value="Linkage Group LG11"/>
</dbReference>
<keyword evidence="1" id="KW-0472">Membrane</keyword>